<evidence type="ECO:0000313" key="1">
    <source>
        <dbReference type="EMBL" id="CAB5003372.1"/>
    </source>
</evidence>
<sequence length="230" mass="24574">MGHTGVPLSTNNCTVSSVMYDAWRMRSTPARTAAAVDSSLRQCAVTGMPRSCAVSHDAFISSSVHTSNSPLRVGTLPVAWILIQSAPYLMWRRVHITISSVLFTTWAYPARPSSGMSLPAVPPTAVSSAWYPVFMRGPSMTPQSIASRTDGPIPHAVSGSMNEVTPARRIFCRFCDVVRADMAASRWKNSSSFDCTSSNVLCRCASMSPGMTVLPVALIRSASAAATTVP</sequence>
<name>A0A6J7PL18_9ZZZZ</name>
<protein>
    <submittedName>
        <fullName evidence="1">Unannotated protein</fullName>
    </submittedName>
</protein>
<reference evidence="1" key="1">
    <citation type="submission" date="2020-05" db="EMBL/GenBank/DDBJ databases">
        <authorList>
            <person name="Chiriac C."/>
            <person name="Salcher M."/>
            <person name="Ghai R."/>
            <person name="Kavagutti S V."/>
        </authorList>
    </citation>
    <scope>NUCLEOTIDE SEQUENCE</scope>
</reference>
<gene>
    <name evidence="1" type="ORF">UFOPK3954_01877</name>
</gene>
<proteinExistence type="predicted"/>
<dbReference type="AlphaFoldDB" id="A0A6J7PL18"/>
<organism evidence="1">
    <name type="scientific">freshwater metagenome</name>
    <dbReference type="NCBI Taxonomy" id="449393"/>
    <lineage>
        <taxon>unclassified sequences</taxon>
        <taxon>metagenomes</taxon>
        <taxon>ecological metagenomes</taxon>
    </lineage>
</organism>
<dbReference type="EMBL" id="CAFBON010000232">
    <property type="protein sequence ID" value="CAB5003372.1"/>
    <property type="molecule type" value="Genomic_DNA"/>
</dbReference>
<accession>A0A6J7PL18</accession>